<accession>A0A9Q1CR53</accession>
<dbReference type="OrthoDB" id="10051649at2759"/>
<dbReference type="PANTHER" id="PTHR45902:SF1">
    <property type="entry name" value="LATROPHILIN RECEPTOR-LIKE PROTEIN A"/>
    <property type="match status" value="1"/>
</dbReference>
<comment type="caution">
    <text evidence="1">The sequence shown here is derived from an EMBL/GenBank/DDBJ whole genome shotgun (WGS) entry which is preliminary data.</text>
</comment>
<evidence type="ECO:0000313" key="2">
    <source>
        <dbReference type="Proteomes" id="UP001152320"/>
    </source>
</evidence>
<evidence type="ECO:0000313" key="1">
    <source>
        <dbReference type="EMBL" id="KAJ8049848.1"/>
    </source>
</evidence>
<dbReference type="AlphaFoldDB" id="A0A9Q1CR53"/>
<reference evidence="1" key="1">
    <citation type="submission" date="2021-10" db="EMBL/GenBank/DDBJ databases">
        <title>Tropical sea cucumber genome reveals ecological adaptation and Cuvierian tubules defense mechanism.</title>
        <authorList>
            <person name="Chen T."/>
        </authorList>
    </citation>
    <scope>NUCLEOTIDE SEQUENCE</scope>
    <source>
        <strain evidence="1">Nanhai2018</strain>
        <tissue evidence="1">Muscle</tissue>
    </source>
</reference>
<dbReference type="Proteomes" id="UP001152320">
    <property type="component" value="Chromosome 1"/>
</dbReference>
<gene>
    <name evidence="1" type="ORF">HOLleu_02769</name>
</gene>
<sequence length="312" mass="35146">MAAIATIEVNNKYYLDLMWTFTVDVSSYINLQLLIIVSNQQKTDKVHVEYCSSDFECTLTCGSYTTASSSCSCHPACRLFGDCCYNHQKYANFCSLDNGDENLFLNILSKYKGHFQCNFDTISEQRYWMVSNCPDSWNGPNNCDKDTYNYTVGTLEDISDIPVISLDGVTFRNIYCAACHEEDLTKLTPWSLGDEGCAETDTFDANSTLTIREKILYLLSNCKNVTFLPPRSHFLTVIPCHLIEYDVIDTCNSTTTLQVFNDNCSSVVGPVKVNGQPFKNTFCVDCYYAKQNNTEVVLSEQCVTACGRESNQ</sequence>
<dbReference type="EMBL" id="JAIZAY010000001">
    <property type="protein sequence ID" value="KAJ8049848.1"/>
    <property type="molecule type" value="Genomic_DNA"/>
</dbReference>
<dbReference type="PANTHER" id="PTHR45902">
    <property type="entry name" value="LATROPHILIN RECEPTOR-LIKE PROTEIN A"/>
    <property type="match status" value="1"/>
</dbReference>
<evidence type="ECO:0008006" key="3">
    <source>
        <dbReference type="Google" id="ProtNLM"/>
    </source>
</evidence>
<name>A0A9Q1CR53_HOLLE</name>
<keyword evidence="2" id="KW-1185">Reference proteome</keyword>
<protein>
    <recommendedName>
        <fullName evidence="3">SMB domain-containing protein</fullName>
    </recommendedName>
</protein>
<dbReference type="InterPro" id="IPR053231">
    <property type="entry name" value="GPCR_LN-TM7"/>
</dbReference>
<proteinExistence type="predicted"/>
<organism evidence="1 2">
    <name type="scientific">Holothuria leucospilota</name>
    <name type="common">Black long sea cucumber</name>
    <name type="synonym">Mertensiothuria leucospilota</name>
    <dbReference type="NCBI Taxonomy" id="206669"/>
    <lineage>
        <taxon>Eukaryota</taxon>
        <taxon>Metazoa</taxon>
        <taxon>Echinodermata</taxon>
        <taxon>Eleutherozoa</taxon>
        <taxon>Echinozoa</taxon>
        <taxon>Holothuroidea</taxon>
        <taxon>Aspidochirotacea</taxon>
        <taxon>Aspidochirotida</taxon>
        <taxon>Holothuriidae</taxon>
        <taxon>Holothuria</taxon>
    </lineage>
</organism>